<organism evidence="1 2">
    <name type="scientific">Allacma fusca</name>
    <dbReference type="NCBI Taxonomy" id="39272"/>
    <lineage>
        <taxon>Eukaryota</taxon>
        <taxon>Metazoa</taxon>
        <taxon>Ecdysozoa</taxon>
        <taxon>Arthropoda</taxon>
        <taxon>Hexapoda</taxon>
        <taxon>Collembola</taxon>
        <taxon>Symphypleona</taxon>
        <taxon>Sminthuridae</taxon>
        <taxon>Allacma</taxon>
    </lineage>
</organism>
<feature type="non-terminal residue" evidence="1">
    <location>
        <position position="1"/>
    </location>
</feature>
<proteinExistence type="predicted"/>
<dbReference type="EMBL" id="CAJVCH010328759">
    <property type="protein sequence ID" value="CAG7786892.1"/>
    <property type="molecule type" value="Genomic_DNA"/>
</dbReference>
<dbReference type="OrthoDB" id="428159at2759"/>
<reference evidence="1" key="1">
    <citation type="submission" date="2021-06" db="EMBL/GenBank/DDBJ databases">
        <authorList>
            <person name="Hodson N. C."/>
            <person name="Mongue J. A."/>
            <person name="Jaron S. K."/>
        </authorList>
    </citation>
    <scope>NUCLEOTIDE SEQUENCE</scope>
</reference>
<keyword evidence="2" id="KW-1185">Reference proteome</keyword>
<evidence type="ECO:0000313" key="1">
    <source>
        <dbReference type="EMBL" id="CAG7786892.1"/>
    </source>
</evidence>
<accession>A0A8J2KE89</accession>
<name>A0A8J2KE89_9HEXA</name>
<sequence>EAEEKAALYAKQKEIQRIEDARLRELAKKEGNVPLCIVNSKFFL</sequence>
<protein>
    <submittedName>
        <fullName evidence="1">Uncharacterized protein</fullName>
    </submittedName>
</protein>
<evidence type="ECO:0000313" key="2">
    <source>
        <dbReference type="Proteomes" id="UP000708208"/>
    </source>
</evidence>
<gene>
    <name evidence="1" type="ORF">AFUS01_LOCUS25441</name>
</gene>
<comment type="caution">
    <text evidence="1">The sequence shown here is derived from an EMBL/GenBank/DDBJ whole genome shotgun (WGS) entry which is preliminary data.</text>
</comment>
<dbReference type="AlphaFoldDB" id="A0A8J2KE89"/>
<dbReference type="Proteomes" id="UP000708208">
    <property type="component" value="Unassembled WGS sequence"/>
</dbReference>